<evidence type="ECO:0000256" key="1">
    <source>
        <dbReference type="SAM" id="Phobius"/>
    </source>
</evidence>
<dbReference type="EMBL" id="JAPWTK010000097">
    <property type="protein sequence ID" value="KAJ8950632.1"/>
    <property type="molecule type" value="Genomic_DNA"/>
</dbReference>
<feature type="transmembrane region" description="Helical" evidence="1">
    <location>
        <begin position="28"/>
        <end position="49"/>
    </location>
</feature>
<keyword evidence="3" id="KW-1185">Reference proteome</keyword>
<dbReference type="AlphaFoldDB" id="A0AAV8YGQ7"/>
<name>A0AAV8YGQ7_9CUCU</name>
<keyword evidence="1" id="KW-0472">Membrane</keyword>
<keyword evidence="1" id="KW-1133">Transmembrane helix</keyword>
<evidence type="ECO:0000313" key="3">
    <source>
        <dbReference type="Proteomes" id="UP001162162"/>
    </source>
</evidence>
<comment type="caution">
    <text evidence="2">The sequence shown here is derived from an EMBL/GenBank/DDBJ whole genome shotgun (WGS) entry which is preliminary data.</text>
</comment>
<protein>
    <submittedName>
        <fullName evidence="2">Uncharacterized protein</fullName>
    </submittedName>
</protein>
<sequence length="101" mass="11738">MSSVIEERYAYLKSPYFKKHEYSDFKPFYIAIAICTVIGFSLFILNIVLGCCSRYSGYWNDKHTGNRWIVSLWTSTPHKQPALDYTELEEIHVPLRAAPSL</sequence>
<organism evidence="2 3">
    <name type="scientific">Aromia moschata</name>
    <dbReference type="NCBI Taxonomy" id="1265417"/>
    <lineage>
        <taxon>Eukaryota</taxon>
        <taxon>Metazoa</taxon>
        <taxon>Ecdysozoa</taxon>
        <taxon>Arthropoda</taxon>
        <taxon>Hexapoda</taxon>
        <taxon>Insecta</taxon>
        <taxon>Pterygota</taxon>
        <taxon>Neoptera</taxon>
        <taxon>Endopterygota</taxon>
        <taxon>Coleoptera</taxon>
        <taxon>Polyphaga</taxon>
        <taxon>Cucujiformia</taxon>
        <taxon>Chrysomeloidea</taxon>
        <taxon>Cerambycidae</taxon>
        <taxon>Cerambycinae</taxon>
        <taxon>Callichromatini</taxon>
        <taxon>Aromia</taxon>
    </lineage>
</organism>
<keyword evidence="1" id="KW-0812">Transmembrane</keyword>
<gene>
    <name evidence="2" type="ORF">NQ318_010831</name>
</gene>
<reference evidence="2" key="1">
    <citation type="journal article" date="2023" name="Insect Mol. Biol.">
        <title>Genome sequencing provides insights into the evolution of gene families encoding plant cell wall-degrading enzymes in longhorned beetles.</title>
        <authorList>
            <person name="Shin N.R."/>
            <person name="Okamura Y."/>
            <person name="Kirsch R."/>
            <person name="Pauchet Y."/>
        </authorList>
    </citation>
    <scope>NUCLEOTIDE SEQUENCE</scope>
    <source>
        <strain evidence="2">AMC_N1</strain>
    </source>
</reference>
<accession>A0AAV8YGQ7</accession>
<evidence type="ECO:0000313" key="2">
    <source>
        <dbReference type="EMBL" id="KAJ8950632.1"/>
    </source>
</evidence>
<proteinExistence type="predicted"/>
<dbReference type="Proteomes" id="UP001162162">
    <property type="component" value="Unassembled WGS sequence"/>
</dbReference>